<reference evidence="2 3" key="1">
    <citation type="submission" date="2024-10" db="EMBL/GenBank/DDBJ databases">
        <authorList>
            <person name="Kim D."/>
        </authorList>
    </citation>
    <scope>NUCLEOTIDE SEQUENCE [LARGE SCALE GENOMIC DNA]</scope>
    <source>
        <strain evidence="2">BH-2024</strain>
    </source>
</reference>
<proteinExistence type="predicted"/>
<dbReference type="EMBL" id="JBICBT010000818">
    <property type="protein sequence ID" value="KAL3099100.1"/>
    <property type="molecule type" value="Genomic_DNA"/>
</dbReference>
<evidence type="ECO:0000313" key="3">
    <source>
        <dbReference type="Proteomes" id="UP001620626"/>
    </source>
</evidence>
<dbReference type="AlphaFoldDB" id="A0ABD2K8R9"/>
<name>A0ABD2K8R9_9BILA</name>
<feature type="region of interest" description="Disordered" evidence="1">
    <location>
        <begin position="42"/>
        <end position="70"/>
    </location>
</feature>
<accession>A0ABD2K8R9</accession>
<sequence length="107" mass="11874">MTTTNPEGRVTPKKSLAHVLACGRNGATLFLKSGTECKKCTQRSMRTPPHSHPQLLLGHPLTHHNTTDGREATHAHLSYASTRLPMNYFLIKNCLNSIEVLNEGKEK</sequence>
<gene>
    <name evidence="2" type="ORF">niasHT_025544</name>
</gene>
<keyword evidence="3" id="KW-1185">Reference proteome</keyword>
<comment type="caution">
    <text evidence="2">The sequence shown here is derived from an EMBL/GenBank/DDBJ whole genome shotgun (WGS) entry which is preliminary data.</text>
</comment>
<protein>
    <submittedName>
        <fullName evidence="2">Uncharacterized protein</fullName>
    </submittedName>
</protein>
<evidence type="ECO:0000313" key="2">
    <source>
        <dbReference type="EMBL" id="KAL3099100.1"/>
    </source>
</evidence>
<organism evidence="2 3">
    <name type="scientific">Heterodera trifolii</name>
    <dbReference type="NCBI Taxonomy" id="157864"/>
    <lineage>
        <taxon>Eukaryota</taxon>
        <taxon>Metazoa</taxon>
        <taxon>Ecdysozoa</taxon>
        <taxon>Nematoda</taxon>
        <taxon>Chromadorea</taxon>
        <taxon>Rhabditida</taxon>
        <taxon>Tylenchina</taxon>
        <taxon>Tylenchomorpha</taxon>
        <taxon>Tylenchoidea</taxon>
        <taxon>Heteroderidae</taxon>
        <taxon>Heteroderinae</taxon>
        <taxon>Heterodera</taxon>
    </lineage>
</organism>
<dbReference type="Proteomes" id="UP001620626">
    <property type="component" value="Unassembled WGS sequence"/>
</dbReference>
<evidence type="ECO:0000256" key="1">
    <source>
        <dbReference type="SAM" id="MobiDB-lite"/>
    </source>
</evidence>